<accession>A0A0E9UPN3</accession>
<protein>
    <submittedName>
        <fullName evidence="1">Uncharacterized protein</fullName>
    </submittedName>
</protein>
<dbReference type="EMBL" id="GBXM01040835">
    <property type="protein sequence ID" value="JAH67742.1"/>
    <property type="molecule type" value="Transcribed_RNA"/>
</dbReference>
<evidence type="ECO:0000313" key="1">
    <source>
        <dbReference type="EMBL" id="JAH67742.1"/>
    </source>
</evidence>
<name>A0A0E9UPN3_ANGAN</name>
<sequence length="30" mass="3460">MSFLKRPFLGVLSLVSLYCENIVVFRDLSL</sequence>
<organism evidence="1">
    <name type="scientific">Anguilla anguilla</name>
    <name type="common">European freshwater eel</name>
    <name type="synonym">Muraena anguilla</name>
    <dbReference type="NCBI Taxonomy" id="7936"/>
    <lineage>
        <taxon>Eukaryota</taxon>
        <taxon>Metazoa</taxon>
        <taxon>Chordata</taxon>
        <taxon>Craniata</taxon>
        <taxon>Vertebrata</taxon>
        <taxon>Euteleostomi</taxon>
        <taxon>Actinopterygii</taxon>
        <taxon>Neopterygii</taxon>
        <taxon>Teleostei</taxon>
        <taxon>Anguilliformes</taxon>
        <taxon>Anguillidae</taxon>
        <taxon>Anguilla</taxon>
    </lineage>
</organism>
<reference evidence="1" key="1">
    <citation type="submission" date="2014-11" db="EMBL/GenBank/DDBJ databases">
        <authorList>
            <person name="Amaro Gonzalez C."/>
        </authorList>
    </citation>
    <scope>NUCLEOTIDE SEQUENCE</scope>
</reference>
<dbReference type="AlphaFoldDB" id="A0A0E9UPN3"/>
<proteinExistence type="predicted"/>
<reference evidence="1" key="2">
    <citation type="journal article" date="2015" name="Fish Shellfish Immunol.">
        <title>Early steps in the European eel (Anguilla anguilla)-Vibrio vulnificus interaction in the gills: Role of the RtxA13 toxin.</title>
        <authorList>
            <person name="Callol A."/>
            <person name="Pajuelo D."/>
            <person name="Ebbesson L."/>
            <person name="Teles M."/>
            <person name="MacKenzie S."/>
            <person name="Amaro C."/>
        </authorList>
    </citation>
    <scope>NUCLEOTIDE SEQUENCE</scope>
</reference>